<proteinExistence type="predicted"/>
<evidence type="ECO:0000256" key="4">
    <source>
        <dbReference type="ARBA" id="ARBA00022679"/>
    </source>
</evidence>
<evidence type="ECO:0000313" key="12">
    <source>
        <dbReference type="EMBL" id="HIU51128.1"/>
    </source>
</evidence>
<dbReference type="GO" id="GO:0009252">
    <property type="term" value="P:peptidoglycan biosynthetic process"/>
    <property type="evidence" value="ECO:0007669"/>
    <property type="project" value="UniProtKB-KW"/>
</dbReference>
<protein>
    <submittedName>
        <fullName evidence="12">Rod shape-determining protein RodA</fullName>
    </submittedName>
</protein>
<keyword evidence="5 11" id="KW-0812">Transmembrane</keyword>
<evidence type="ECO:0000256" key="11">
    <source>
        <dbReference type="SAM" id="Phobius"/>
    </source>
</evidence>
<dbReference type="GO" id="GO:0015648">
    <property type="term" value="F:lipid-linked peptidoglycan transporter activity"/>
    <property type="evidence" value="ECO:0007669"/>
    <property type="project" value="TreeGrafter"/>
</dbReference>
<dbReference type="InterPro" id="IPR018365">
    <property type="entry name" value="Cell_cycle_FtsW-rel_CS"/>
</dbReference>
<feature type="transmembrane region" description="Helical" evidence="11">
    <location>
        <begin position="136"/>
        <end position="153"/>
    </location>
</feature>
<feature type="transmembrane region" description="Helical" evidence="11">
    <location>
        <begin position="108"/>
        <end position="124"/>
    </location>
</feature>
<keyword evidence="9 11" id="KW-0472">Membrane</keyword>
<keyword evidence="3" id="KW-0328">Glycosyltransferase</keyword>
<gene>
    <name evidence="12" type="primary">rodA</name>
    <name evidence="12" type="ORF">IAB70_00655</name>
</gene>
<evidence type="ECO:0000256" key="6">
    <source>
        <dbReference type="ARBA" id="ARBA00022960"/>
    </source>
</evidence>
<feature type="transmembrane region" description="Helical" evidence="11">
    <location>
        <begin position="44"/>
        <end position="64"/>
    </location>
</feature>
<dbReference type="GO" id="GO:0071555">
    <property type="term" value="P:cell wall organization"/>
    <property type="evidence" value="ECO:0007669"/>
    <property type="project" value="UniProtKB-KW"/>
</dbReference>
<dbReference type="GO" id="GO:0008360">
    <property type="term" value="P:regulation of cell shape"/>
    <property type="evidence" value="ECO:0007669"/>
    <property type="project" value="UniProtKB-KW"/>
</dbReference>
<evidence type="ECO:0000256" key="3">
    <source>
        <dbReference type="ARBA" id="ARBA00022676"/>
    </source>
</evidence>
<feature type="transmembrane region" description="Helical" evidence="11">
    <location>
        <begin position="71"/>
        <end position="96"/>
    </location>
</feature>
<evidence type="ECO:0000313" key="13">
    <source>
        <dbReference type="Proteomes" id="UP000824093"/>
    </source>
</evidence>
<dbReference type="InterPro" id="IPR001182">
    <property type="entry name" value="FtsW/RodA"/>
</dbReference>
<keyword evidence="6" id="KW-0133">Cell shape</keyword>
<keyword evidence="2" id="KW-1003">Cell membrane</keyword>
<name>A0A9D1S993_9FIRM</name>
<evidence type="ECO:0000256" key="2">
    <source>
        <dbReference type="ARBA" id="ARBA00022475"/>
    </source>
</evidence>
<dbReference type="GO" id="GO:0032153">
    <property type="term" value="C:cell division site"/>
    <property type="evidence" value="ECO:0007669"/>
    <property type="project" value="TreeGrafter"/>
</dbReference>
<evidence type="ECO:0000256" key="5">
    <source>
        <dbReference type="ARBA" id="ARBA00022692"/>
    </source>
</evidence>
<feature type="transmembrane region" description="Helical" evidence="11">
    <location>
        <begin position="159"/>
        <end position="176"/>
    </location>
</feature>
<comment type="subcellular location">
    <subcellularLocation>
        <location evidence="1">Membrane</location>
        <topology evidence="1">Multi-pass membrane protein</topology>
    </subcellularLocation>
</comment>
<evidence type="ECO:0000256" key="1">
    <source>
        <dbReference type="ARBA" id="ARBA00004141"/>
    </source>
</evidence>
<comment type="caution">
    <text evidence="12">The sequence shown here is derived from an EMBL/GenBank/DDBJ whole genome shotgun (WGS) entry which is preliminary data.</text>
</comment>
<reference evidence="12" key="1">
    <citation type="submission" date="2020-10" db="EMBL/GenBank/DDBJ databases">
        <authorList>
            <person name="Gilroy R."/>
        </authorList>
    </citation>
    <scope>NUCLEOTIDE SEQUENCE</scope>
    <source>
        <strain evidence="12">CHK195-15760</strain>
    </source>
</reference>
<feature type="transmembrane region" description="Helical" evidence="11">
    <location>
        <begin position="300"/>
        <end position="317"/>
    </location>
</feature>
<dbReference type="GO" id="GO:0005886">
    <property type="term" value="C:plasma membrane"/>
    <property type="evidence" value="ECO:0007669"/>
    <property type="project" value="TreeGrafter"/>
</dbReference>
<evidence type="ECO:0000256" key="7">
    <source>
        <dbReference type="ARBA" id="ARBA00022984"/>
    </source>
</evidence>
<dbReference type="PROSITE" id="PS00428">
    <property type="entry name" value="FTSW_RODA_SPOVE"/>
    <property type="match status" value="1"/>
</dbReference>
<dbReference type="NCBIfam" id="NF037961">
    <property type="entry name" value="RodA_shape"/>
    <property type="match status" value="1"/>
</dbReference>
<feature type="transmembrane region" description="Helical" evidence="11">
    <location>
        <begin position="12"/>
        <end position="32"/>
    </location>
</feature>
<dbReference type="PANTHER" id="PTHR30474:SF1">
    <property type="entry name" value="PEPTIDOGLYCAN GLYCOSYLTRANSFERASE MRDB"/>
    <property type="match status" value="1"/>
</dbReference>
<evidence type="ECO:0000256" key="9">
    <source>
        <dbReference type="ARBA" id="ARBA00023136"/>
    </source>
</evidence>
<feature type="transmembrane region" description="Helical" evidence="11">
    <location>
        <begin position="337"/>
        <end position="357"/>
    </location>
</feature>
<keyword evidence="4" id="KW-0808">Transferase</keyword>
<keyword evidence="8 11" id="KW-1133">Transmembrane helix</keyword>
<dbReference type="NCBIfam" id="TIGR02210">
    <property type="entry name" value="rodA_shape"/>
    <property type="match status" value="1"/>
</dbReference>
<feature type="transmembrane region" description="Helical" evidence="11">
    <location>
        <begin position="270"/>
        <end position="293"/>
    </location>
</feature>
<dbReference type="GO" id="GO:0016757">
    <property type="term" value="F:glycosyltransferase activity"/>
    <property type="evidence" value="ECO:0007669"/>
    <property type="project" value="UniProtKB-KW"/>
</dbReference>
<sequence length="368" mass="40552">MRKKILKNVDWGILICSIILCVIGMIALFSATQETGYSDLKKQMLWFIVSIPVILILIFVDYELIAKISPVFYGIFIILLVAVLFTEPINGATSWFEFKFFSLQPAEFAKIFVILTFAFVICKIQKKGRNEINKPWKLLVSLLIVGIPILLIIKQPDYGTAAAYIVAMLMILFTAGIDKKYIIGCVLIIAIAVPLLYQFVLPEHAKSRIKIFLNPDSDPRGAGYNVIQSKLAIGAGQLTGMGILKGNQTQLGFLYPKTTDFIFSVIGEEMGFVVAAGVIIVYVILITKAIYVAKTAKDDLGSYIAMGIAGIFLFHMVENIGMTMGLLPITGVPLPFVSYGGSSLLTNFILIAILLSISGRRQKAIFIE</sequence>
<dbReference type="EMBL" id="DVNH01000006">
    <property type="protein sequence ID" value="HIU51128.1"/>
    <property type="molecule type" value="Genomic_DNA"/>
</dbReference>
<dbReference type="PANTHER" id="PTHR30474">
    <property type="entry name" value="CELL CYCLE PROTEIN"/>
    <property type="match status" value="1"/>
</dbReference>
<dbReference type="Proteomes" id="UP000824093">
    <property type="component" value="Unassembled WGS sequence"/>
</dbReference>
<accession>A0A9D1S993</accession>
<dbReference type="AlphaFoldDB" id="A0A9D1S993"/>
<evidence type="ECO:0000256" key="8">
    <source>
        <dbReference type="ARBA" id="ARBA00022989"/>
    </source>
</evidence>
<feature type="transmembrane region" description="Helical" evidence="11">
    <location>
        <begin position="181"/>
        <end position="200"/>
    </location>
</feature>
<organism evidence="12 13">
    <name type="scientific">Candidatus Merdicola faecigallinarum</name>
    <dbReference type="NCBI Taxonomy" id="2840862"/>
    <lineage>
        <taxon>Bacteria</taxon>
        <taxon>Bacillati</taxon>
        <taxon>Bacillota</taxon>
        <taxon>Clostridia</taxon>
        <taxon>Candidatus Merdicola</taxon>
    </lineage>
</organism>
<evidence type="ECO:0000256" key="10">
    <source>
        <dbReference type="ARBA" id="ARBA00023316"/>
    </source>
</evidence>
<keyword evidence="10" id="KW-0961">Cell wall biogenesis/degradation</keyword>
<keyword evidence="7" id="KW-0573">Peptidoglycan synthesis</keyword>
<dbReference type="InterPro" id="IPR011923">
    <property type="entry name" value="RodA/MrdB"/>
</dbReference>
<dbReference type="Pfam" id="PF01098">
    <property type="entry name" value="FTSW_RODA_SPOVE"/>
    <property type="match status" value="1"/>
</dbReference>
<dbReference type="GO" id="GO:0051301">
    <property type="term" value="P:cell division"/>
    <property type="evidence" value="ECO:0007669"/>
    <property type="project" value="InterPro"/>
</dbReference>
<reference evidence="12" key="2">
    <citation type="journal article" date="2021" name="PeerJ">
        <title>Extensive microbial diversity within the chicken gut microbiome revealed by metagenomics and culture.</title>
        <authorList>
            <person name="Gilroy R."/>
            <person name="Ravi A."/>
            <person name="Getino M."/>
            <person name="Pursley I."/>
            <person name="Horton D.L."/>
            <person name="Alikhan N.F."/>
            <person name="Baker D."/>
            <person name="Gharbi K."/>
            <person name="Hall N."/>
            <person name="Watson M."/>
            <person name="Adriaenssens E.M."/>
            <person name="Foster-Nyarko E."/>
            <person name="Jarju S."/>
            <person name="Secka A."/>
            <person name="Antonio M."/>
            <person name="Oren A."/>
            <person name="Chaudhuri R.R."/>
            <person name="La Ragione R."/>
            <person name="Hildebrand F."/>
            <person name="Pallen M.J."/>
        </authorList>
    </citation>
    <scope>NUCLEOTIDE SEQUENCE</scope>
    <source>
        <strain evidence="12">CHK195-15760</strain>
    </source>
</reference>